<evidence type="ECO:0000313" key="3">
    <source>
        <dbReference type="Proteomes" id="UP000677803"/>
    </source>
</evidence>
<feature type="compositionally biased region" description="Low complexity" evidence="1">
    <location>
        <begin position="260"/>
        <end position="270"/>
    </location>
</feature>
<feature type="region of interest" description="Disordered" evidence="1">
    <location>
        <begin position="260"/>
        <end position="296"/>
    </location>
</feature>
<accession>A0A8S4AQU4</accession>
<evidence type="ECO:0000313" key="2">
    <source>
        <dbReference type="EMBL" id="CAG5897388.1"/>
    </source>
</evidence>
<dbReference type="Proteomes" id="UP000677803">
    <property type="component" value="Unassembled WGS sequence"/>
</dbReference>
<sequence length="376" mass="39664">MPDERITFPQKKGQVPFRPALDLADAVFLHAQRRVGLQTDGAEYAPLEAGLLFGDADVDPRVQDLVPGCHSDSGHHQLAVGVFVRRAPADAGGDHNADQLDHHFRVVGPCREALGAGLVLQPRRNKCDPTDGVAHKGQRQRAQSQSGEEYRKGQVCGFGDLHDFDEAPGPRVLPGVLAQLKAGQEGHAQSQEPDHAQGYFGPSRGHQTSVQQRFGDPQAAFGGHGASQEERAQPEKHHAASQKLTQGLLIGGVLQIAGGEVAPGPGAGRVPPHDQSSEDHVSGQVGGHQGAGEEQESGLGAFAEAVVGFDEDDEGHHVEEDAQGHVEAHGRGVPLSGGVTRRRRRVHQFGTPLHVGAVSRGAGAGGVEGRHGRHDS</sequence>
<feature type="region of interest" description="Disordered" evidence="1">
    <location>
        <begin position="124"/>
        <end position="151"/>
    </location>
</feature>
<feature type="region of interest" description="Disordered" evidence="1">
    <location>
        <begin position="182"/>
        <end position="242"/>
    </location>
</feature>
<name>A0A8S4AQU4_9TELE</name>
<organism evidence="2 3">
    <name type="scientific">Menidia menidia</name>
    <name type="common">Atlantic silverside</name>
    <dbReference type="NCBI Taxonomy" id="238744"/>
    <lineage>
        <taxon>Eukaryota</taxon>
        <taxon>Metazoa</taxon>
        <taxon>Chordata</taxon>
        <taxon>Craniata</taxon>
        <taxon>Vertebrata</taxon>
        <taxon>Euteleostomi</taxon>
        <taxon>Actinopterygii</taxon>
        <taxon>Neopterygii</taxon>
        <taxon>Teleostei</taxon>
        <taxon>Neoteleostei</taxon>
        <taxon>Acanthomorphata</taxon>
        <taxon>Ovalentaria</taxon>
        <taxon>Atherinomorphae</taxon>
        <taxon>Atheriniformes</taxon>
        <taxon>Atherinopsidae</taxon>
        <taxon>Menidiinae</taxon>
        <taxon>Menidia</taxon>
    </lineage>
</organism>
<dbReference type="EMBL" id="CAJRST010008890">
    <property type="protein sequence ID" value="CAG5897388.1"/>
    <property type="molecule type" value="Genomic_DNA"/>
</dbReference>
<comment type="caution">
    <text evidence="2">The sequence shown here is derived from an EMBL/GenBank/DDBJ whole genome shotgun (WGS) entry which is preliminary data.</text>
</comment>
<proteinExistence type="predicted"/>
<feature type="compositionally biased region" description="Basic and acidic residues" evidence="1">
    <location>
        <begin position="227"/>
        <end position="238"/>
    </location>
</feature>
<protein>
    <submittedName>
        <fullName evidence="2">(Atlantic silverside) hypothetical protein</fullName>
    </submittedName>
</protein>
<dbReference type="AlphaFoldDB" id="A0A8S4AQU4"/>
<keyword evidence="3" id="KW-1185">Reference proteome</keyword>
<evidence type="ECO:0000256" key="1">
    <source>
        <dbReference type="SAM" id="MobiDB-lite"/>
    </source>
</evidence>
<gene>
    <name evidence="2" type="ORF">MMEN_LOCUS8439</name>
</gene>
<feature type="region of interest" description="Disordered" evidence="1">
    <location>
        <begin position="356"/>
        <end position="376"/>
    </location>
</feature>
<feature type="compositionally biased region" description="Basic and acidic residues" evidence="1">
    <location>
        <begin position="271"/>
        <end position="281"/>
    </location>
</feature>
<reference evidence="2" key="1">
    <citation type="submission" date="2021-05" db="EMBL/GenBank/DDBJ databases">
        <authorList>
            <person name="Tigano A."/>
        </authorList>
    </citation>
    <scope>NUCLEOTIDE SEQUENCE</scope>
</reference>
<dbReference type="OrthoDB" id="5959154at2759"/>